<proteinExistence type="predicted"/>
<gene>
    <name evidence="1" type="ORF">CITCOLO1_LOCUS16244</name>
</gene>
<accession>A0ABP0YVR0</accession>
<evidence type="ECO:0000313" key="1">
    <source>
        <dbReference type="EMBL" id="CAK9324027.1"/>
    </source>
</evidence>
<name>A0ABP0YVR0_9ROSI</name>
<organism evidence="1 2">
    <name type="scientific">Citrullus colocynthis</name>
    <name type="common">colocynth</name>
    <dbReference type="NCBI Taxonomy" id="252529"/>
    <lineage>
        <taxon>Eukaryota</taxon>
        <taxon>Viridiplantae</taxon>
        <taxon>Streptophyta</taxon>
        <taxon>Embryophyta</taxon>
        <taxon>Tracheophyta</taxon>
        <taxon>Spermatophyta</taxon>
        <taxon>Magnoliopsida</taxon>
        <taxon>eudicotyledons</taxon>
        <taxon>Gunneridae</taxon>
        <taxon>Pentapetalae</taxon>
        <taxon>rosids</taxon>
        <taxon>fabids</taxon>
        <taxon>Cucurbitales</taxon>
        <taxon>Cucurbitaceae</taxon>
        <taxon>Benincaseae</taxon>
        <taxon>Citrullus</taxon>
    </lineage>
</organism>
<reference evidence="1 2" key="1">
    <citation type="submission" date="2024-03" db="EMBL/GenBank/DDBJ databases">
        <authorList>
            <person name="Gkanogiannis A."/>
            <person name="Becerra Lopez-Lavalle L."/>
        </authorList>
    </citation>
    <scope>NUCLEOTIDE SEQUENCE [LARGE SCALE GENOMIC DNA]</scope>
</reference>
<keyword evidence="2" id="KW-1185">Reference proteome</keyword>
<evidence type="ECO:0000313" key="2">
    <source>
        <dbReference type="Proteomes" id="UP001642487"/>
    </source>
</evidence>
<sequence length="59" mass="6718">MSLERRLLRCSSWSSPTTCRRQELSSITFRPVEAAAIGFVLIRLSVGLMLVHRSICPWV</sequence>
<dbReference type="Proteomes" id="UP001642487">
    <property type="component" value="Chromosome 6"/>
</dbReference>
<dbReference type="EMBL" id="OZ021740">
    <property type="protein sequence ID" value="CAK9324027.1"/>
    <property type="molecule type" value="Genomic_DNA"/>
</dbReference>
<protein>
    <submittedName>
        <fullName evidence="1">Uncharacterized protein</fullName>
    </submittedName>
</protein>